<protein>
    <recommendedName>
        <fullName evidence="15">ATP-dependent zinc metalloprotease FtsH</fullName>
        <ecNumber evidence="15">3.4.24.-</ecNumber>
    </recommendedName>
</protein>
<dbReference type="Pfam" id="PF01434">
    <property type="entry name" value="Peptidase_M41"/>
    <property type="match status" value="1"/>
</dbReference>
<dbReference type="Pfam" id="PF06480">
    <property type="entry name" value="FtsH_ext"/>
    <property type="match status" value="1"/>
</dbReference>
<dbReference type="GO" id="GO:0005886">
    <property type="term" value="C:plasma membrane"/>
    <property type="evidence" value="ECO:0007669"/>
    <property type="project" value="UniProtKB-SubCell"/>
</dbReference>
<evidence type="ECO:0000256" key="14">
    <source>
        <dbReference type="ARBA" id="ARBA00061570"/>
    </source>
</evidence>
<evidence type="ECO:0000256" key="5">
    <source>
        <dbReference type="ARBA" id="ARBA00022692"/>
    </source>
</evidence>
<dbReference type="FunFam" id="1.10.8.60:FF:000001">
    <property type="entry name" value="ATP-dependent zinc metalloprotease FtsH"/>
    <property type="match status" value="1"/>
</dbReference>
<dbReference type="FunFam" id="1.20.58.760:FF:000001">
    <property type="entry name" value="ATP-dependent zinc metalloprotease FtsH"/>
    <property type="match status" value="1"/>
</dbReference>
<comment type="subunit">
    <text evidence="15">Homohexamer.</text>
</comment>
<dbReference type="GO" id="GO:0005524">
    <property type="term" value="F:ATP binding"/>
    <property type="evidence" value="ECO:0007669"/>
    <property type="project" value="UniProtKB-UniRule"/>
</dbReference>
<organism evidence="19 20">
    <name type="scientific">Thermogemmatispora tikiterensis</name>
    <dbReference type="NCBI Taxonomy" id="1825093"/>
    <lineage>
        <taxon>Bacteria</taxon>
        <taxon>Bacillati</taxon>
        <taxon>Chloroflexota</taxon>
        <taxon>Ktedonobacteria</taxon>
        <taxon>Thermogemmatisporales</taxon>
        <taxon>Thermogemmatisporaceae</taxon>
        <taxon>Thermogemmatispora</taxon>
    </lineage>
</organism>
<dbReference type="InterPro" id="IPR027417">
    <property type="entry name" value="P-loop_NTPase"/>
</dbReference>
<dbReference type="GO" id="GO:0004176">
    <property type="term" value="F:ATP-dependent peptidase activity"/>
    <property type="evidence" value="ECO:0007669"/>
    <property type="project" value="InterPro"/>
</dbReference>
<evidence type="ECO:0000256" key="7">
    <source>
        <dbReference type="ARBA" id="ARBA00022741"/>
    </source>
</evidence>
<dbReference type="Gene3D" id="1.20.58.760">
    <property type="entry name" value="Peptidase M41"/>
    <property type="match status" value="1"/>
</dbReference>
<dbReference type="GO" id="GO:0008270">
    <property type="term" value="F:zinc ion binding"/>
    <property type="evidence" value="ECO:0007669"/>
    <property type="project" value="UniProtKB-UniRule"/>
</dbReference>
<evidence type="ECO:0000256" key="8">
    <source>
        <dbReference type="ARBA" id="ARBA00022801"/>
    </source>
</evidence>
<dbReference type="GO" id="GO:0030163">
    <property type="term" value="P:protein catabolic process"/>
    <property type="evidence" value="ECO:0007669"/>
    <property type="project" value="UniProtKB-UniRule"/>
</dbReference>
<evidence type="ECO:0000256" key="12">
    <source>
        <dbReference type="ARBA" id="ARBA00023049"/>
    </source>
</evidence>
<evidence type="ECO:0000256" key="2">
    <source>
        <dbReference type="ARBA" id="ARBA00010044"/>
    </source>
</evidence>
<keyword evidence="7 15" id="KW-0547">Nucleotide-binding</keyword>
<dbReference type="RefSeq" id="WP_112426666.1">
    <property type="nucleotide sequence ID" value="NZ_MCIF01000002.1"/>
</dbReference>
<dbReference type="InterPro" id="IPR037219">
    <property type="entry name" value="Peptidase_M41-like"/>
</dbReference>
<feature type="region of interest" description="Disordered" evidence="17">
    <location>
        <begin position="1"/>
        <end position="47"/>
    </location>
</feature>
<dbReference type="EC" id="3.4.24.-" evidence="15"/>
<dbReference type="GO" id="GO:0016887">
    <property type="term" value="F:ATP hydrolysis activity"/>
    <property type="evidence" value="ECO:0007669"/>
    <property type="project" value="UniProtKB-UniRule"/>
</dbReference>
<keyword evidence="3 15" id="KW-1003">Cell membrane</keyword>
<feature type="binding site" evidence="15">
    <location>
        <begin position="267"/>
        <end position="274"/>
    </location>
    <ligand>
        <name>ATP</name>
        <dbReference type="ChEBI" id="CHEBI:30616"/>
    </ligand>
</feature>
<feature type="binding site" evidence="15">
    <location>
        <position position="565"/>
    </location>
    <ligand>
        <name>Zn(2+)</name>
        <dbReference type="ChEBI" id="CHEBI:29105"/>
        <note>catalytic</note>
    </ligand>
</feature>
<keyword evidence="4 15" id="KW-0645">Protease</keyword>
<dbReference type="Gene3D" id="3.40.50.300">
    <property type="entry name" value="P-loop containing nucleotide triphosphate hydrolases"/>
    <property type="match status" value="1"/>
</dbReference>
<comment type="cofactor">
    <cofactor evidence="15">
        <name>Zn(2+)</name>
        <dbReference type="ChEBI" id="CHEBI:29105"/>
    </cofactor>
    <text evidence="15">Binds 1 zinc ion per subunit.</text>
</comment>
<dbReference type="InterPro" id="IPR011546">
    <property type="entry name" value="Pept_M41_FtsH_extracell"/>
</dbReference>
<feature type="transmembrane region" description="Helical" evidence="15">
    <location>
        <begin position="53"/>
        <end position="74"/>
    </location>
</feature>
<dbReference type="Pfam" id="PF17862">
    <property type="entry name" value="AAA_lid_3"/>
    <property type="match status" value="1"/>
</dbReference>
<dbReference type="SMART" id="SM00382">
    <property type="entry name" value="AAA"/>
    <property type="match status" value="1"/>
</dbReference>
<evidence type="ECO:0000259" key="18">
    <source>
        <dbReference type="SMART" id="SM00382"/>
    </source>
</evidence>
<dbReference type="EMBL" id="MCIF01000002">
    <property type="protein sequence ID" value="RAQ94615.1"/>
    <property type="molecule type" value="Genomic_DNA"/>
</dbReference>
<dbReference type="InterPro" id="IPR003593">
    <property type="entry name" value="AAA+_ATPase"/>
</dbReference>
<evidence type="ECO:0000256" key="4">
    <source>
        <dbReference type="ARBA" id="ARBA00022670"/>
    </source>
</evidence>
<evidence type="ECO:0000256" key="9">
    <source>
        <dbReference type="ARBA" id="ARBA00022833"/>
    </source>
</evidence>
<feature type="domain" description="AAA+ ATPase" evidence="18">
    <location>
        <begin position="259"/>
        <end position="399"/>
    </location>
</feature>
<keyword evidence="5 15" id="KW-0812">Transmembrane</keyword>
<dbReference type="FunFam" id="3.40.50.300:FF:000001">
    <property type="entry name" value="ATP-dependent zinc metalloprotease FtsH"/>
    <property type="match status" value="1"/>
</dbReference>
<keyword evidence="10 15" id="KW-0067">ATP-binding</keyword>
<feature type="binding site" evidence="15">
    <location>
        <position position="493"/>
    </location>
    <ligand>
        <name>Zn(2+)</name>
        <dbReference type="ChEBI" id="CHEBI:29105"/>
        <note>catalytic</note>
    </ligand>
</feature>
<comment type="caution">
    <text evidence="19">The sequence shown here is derived from an EMBL/GenBank/DDBJ whole genome shotgun (WGS) entry which is preliminary data.</text>
</comment>
<dbReference type="PROSITE" id="PS00674">
    <property type="entry name" value="AAA"/>
    <property type="match status" value="1"/>
</dbReference>
<dbReference type="InterPro" id="IPR000642">
    <property type="entry name" value="Peptidase_M41"/>
</dbReference>
<dbReference type="Gene3D" id="1.10.8.60">
    <property type="match status" value="1"/>
</dbReference>
<proteinExistence type="inferred from homology"/>
<dbReference type="HAMAP" id="MF_01458">
    <property type="entry name" value="FtsH"/>
    <property type="match status" value="1"/>
</dbReference>
<keyword evidence="20" id="KW-1185">Reference proteome</keyword>
<evidence type="ECO:0000256" key="3">
    <source>
        <dbReference type="ARBA" id="ARBA00022475"/>
    </source>
</evidence>
<feature type="compositionally biased region" description="Polar residues" evidence="17">
    <location>
        <begin position="1"/>
        <end position="24"/>
    </location>
</feature>
<dbReference type="AlphaFoldDB" id="A0A328VK42"/>
<keyword evidence="8 15" id="KW-0378">Hydrolase</keyword>
<evidence type="ECO:0000256" key="1">
    <source>
        <dbReference type="ARBA" id="ARBA00004370"/>
    </source>
</evidence>
<keyword evidence="13 15" id="KW-0472">Membrane</keyword>
<accession>A0A328VK42</accession>
<sequence>MLEQKPSTTSGRQPKTQRLGSNHPANKGAPSPSGEQRPGSSSQQNQPQPRLGFWLRLLLIMVLINLVFYGPFFFNLTGWGQTTTIDLPYSAFIQQVQRDNVASVTIKSDNSVTGTLKSPIEQRQPDGQTISATHFSTYIPAPGDPNLLPLLEQKGVEVSAEPVQPSWWQTALSWFINLLPVLLLLYFAFMSWRGMRQLQDMQGGGLFGFGRSRAKLYTEERPTTTFADVAGVEEAKAELREVIDFLRDPQRFLQIGAHIPKGVLLVGPPGTGKTLLARAVAGEAGVPFFSCSATDFVELFVGVGASRVRDLFAQARKQAPCIIFIDEIDAIGRARSGAGTLASNDEREHTLEQLLVEMDGFEPHEAVVVLAATNRPDVLDPALLRPGRFDRQVVVDRPERRGREAILRIHTRQVPLAPDVNLEELARSTPGFSGADLANLVNEAALAAARKGKSQVDREDFQEALDKLLLGGKREALMDERERRTVAYHEAGHALVAAVLPDVDPLYKVTIVPRGRALGVTQFLPEDDRHNYPRSYLLQRLAVALGGRTAEEVALGEITSGAENDLKEATRLARRMVTEWGMGESTGLVAYDLEQGDGFLGGTLPGEHQRLYAEATAQRVDAEVERIVEQAHQQARAVLTEHRAALDRLAEALLREEVLEREQVLQIIREATTPGAASAVEVKAGNSAPSRAPLLE</sequence>
<dbReference type="GO" id="GO:0004222">
    <property type="term" value="F:metalloendopeptidase activity"/>
    <property type="evidence" value="ECO:0007669"/>
    <property type="project" value="InterPro"/>
</dbReference>
<gene>
    <name evidence="15" type="primary">ftsH</name>
    <name evidence="19" type="ORF">A4R35_03650</name>
</gene>
<feature type="compositionally biased region" description="Low complexity" evidence="17">
    <location>
        <begin position="36"/>
        <end position="47"/>
    </location>
</feature>
<evidence type="ECO:0000256" key="11">
    <source>
        <dbReference type="ARBA" id="ARBA00022989"/>
    </source>
</evidence>
<keyword evidence="11 15" id="KW-1133">Transmembrane helix</keyword>
<keyword evidence="12 15" id="KW-0482">Metalloprotease</keyword>
<dbReference type="NCBIfam" id="TIGR01241">
    <property type="entry name" value="FtsH_fam"/>
    <property type="match status" value="1"/>
</dbReference>
<feature type="transmembrane region" description="Helical" evidence="15">
    <location>
        <begin position="171"/>
        <end position="192"/>
    </location>
</feature>
<dbReference type="Gene3D" id="3.30.720.210">
    <property type="match status" value="1"/>
</dbReference>
<reference evidence="19 20" key="1">
    <citation type="submission" date="2016-08" db="EMBL/GenBank/DDBJ databases">
        <title>Analysis of Carbohydrate Active Enzymes in Thermogemmatispora T81 Reveals Carbohydrate Degradation Ability.</title>
        <authorList>
            <person name="Tomazini A."/>
            <person name="Lal S."/>
            <person name="Stott M."/>
            <person name="Henrissat B."/>
            <person name="Polikarpov I."/>
            <person name="Sparling R."/>
            <person name="Levin D.B."/>
        </authorList>
    </citation>
    <scope>NUCLEOTIDE SEQUENCE [LARGE SCALE GENOMIC DNA]</scope>
    <source>
        <strain evidence="19 20">T81</strain>
    </source>
</reference>
<evidence type="ECO:0000256" key="17">
    <source>
        <dbReference type="SAM" id="MobiDB-lite"/>
    </source>
</evidence>
<keyword evidence="9 15" id="KW-0862">Zinc</keyword>
<comment type="subcellular location">
    <subcellularLocation>
        <location evidence="15">Cell membrane</location>
        <topology evidence="15">Multi-pass membrane protein</topology>
        <orientation evidence="15">Cytoplasmic side</orientation>
    </subcellularLocation>
    <subcellularLocation>
        <location evidence="1">Membrane</location>
    </subcellularLocation>
</comment>
<dbReference type="OrthoDB" id="9809379at2"/>
<evidence type="ECO:0000256" key="15">
    <source>
        <dbReference type="HAMAP-Rule" id="MF_01458"/>
    </source>
</evidence>
<dbReference type="PANTHER" id="PTHR23076:SF97">
    <property type="entry name" value="ATP-DEPENDENT ZINC METALLOPROTEASE YME1L1"/>
    <property type="match status" value="1"/>
</dbReference>
<name>A0A328VK42_9CHLR</name>
<dbReference type="GO" id="GO:0006508">
    <property type="term" value="P:proteolysis"/>
    <property type="evidence" value="ECO:0007669"/>
    <property type="project" value="UniProtKB-KW"/>
</dbReference>
<evidence type="ECO:0000256" key="13">
    <source>
        <dbReference type="ARBA" id="ARBA00023136"/>
    </source>
</evidence>
<dbReference type="PANTHER" id="PTHR23076">
    <property type="entry name" value="METALLOPROTEASE M41 FTSH"/>
    <property type="match status" value="1"/>
</dbReference>
<evidence type="ECO:0000256" key="10">
    <source>
        <dbReference type="ARBA" id="ARBA00022840"/>
    </source>
</evidence>
<evidence type="ECO:0000256" key="6">
    <source>
        <dbReference type="ARBA" id="ARBA00022723"/>
    </source>
</evidence>
<comment type="similarity">
    <text evidence="14 15">In the central section; belongs to the AAA ATPase family.</text>
</comment>
<keyword evidence="6 15" id="KW-0479">Metal-binding</keyword>
<dbReference type="InterPro" id="IPR003959">
    <property type="entry name" value="ATPase_AAA_core"/>
</dbReference>
<evidence type="ECO:0000313" key="19">
    <source>
        <dbReference type="EMBL" id="RAQ94615.1"/>
    </source>
</evidence>
<evidence type="ECO:0000313" key="20">
    <source>
        <dbReference type="Proteomes" id="UP000248706"/>
    </source>
</evidence>
<comment type="similarity">
    <text evidence="16">Belongs to the AAA ATPase family.</text>
</comment>
<feature type="active site" evidence="15">
    <location>
        <position position="490"/>
    </location>
</feature>
<dbReference type="InterPro" id="IPR003960">
    <property type="entry name" value="ATPase_AAA_CS"/>
</dbReference>
<dbReference type="InterPro" id="IPR005936">
    <property type="entry name" value="FtsH"/>
</dbReference>
<comment type="similarity">
    <text evidence="2 15">In the C-terminal section; belongs to the peptidase M41 family.</text>
</comment>
<dbReference type="Proteomes" id="UP000248706">
    <property type="component" value="Unassembled WGS sequence"/>
</dbReference>
<dbReference type="SUPFAM" id="SSF140990">
    <property type="entry name" value="FtsH protease domain-like"/>
    <property type="match status" value="1"/>
</dbReference>
<dbReference type="SUPFAM" id="SSF52540">
    <property type="entry name" value="P-loop containing nucleoside triphosphate hydrolases"/>
    <property type="match status" value="1"/>
</dbReference>
<dbReference type="CDD" id="cd19501">
    <property type="entry name" value="RecA-like_FtsH"/>
    <property type="match status" value="1"/>
</dbReference>
<feature type="binding site" evidence="15">
    <location>
        <position position="489"/>
    </location>
    <ligand>
        <name>Zn(2+)</name>
        <dbReference type="ChEBI" id="CHEBI:29105"/>
        <note>catalytic</note>
    </ligand>
</feature>
<evidence type="ECO:0000256" key="16">
    <source>
        <dbReference type="RuleBase" id="RU003651"/>
    </source>
</evidence>
<dbReference type="Pfam" id="PF00004">
    <property type="entry name" value="AAA"/>
    <property type="match status" value="1"/>
</dbReference>
<feature type="region of interest" description="Disordered" evidence="17">
    <location>
        <begin position="676"/>
        <end position="696"/>
    </location>
</feature>
<dbReference type="InterPro" id="IPR041569">
    <property type="entry name" value="AAA_lid_3"/>
</dbReference>
<comment type="function">
    <text evidence="15">Acts as a processive, ATP-dependent zinc metallopeptidase for both cytoplasmic and membrane proteins. Plays a role in the quality control of integral membrane proteins.</text>
</comment>